<dbReference type="EMBL" id="JAHRHJ020000008">
    <property type="protein sequence ID" value="KAH9303748.1"/>
    <property type="molecule type" value="Genomic_DNA"/>
</dbReference>
<feature type="region of interest" description="Disordered" evidence="1">
    <location>
        <begin position="1"/>
        <end position="25"/>
    </location>
</feature>
<reference evidence="2 3" key="1">
    <citation type="journal article" date="2021" name="Nat. Plants">
        <title>The Taxus genome provides insights into paclitaxel biosynthesis.</title>
        <authorList>
            <person name="Xiong X."/>
            <person name="Gou J."/>
            <person name="Liao Q."/>
            <person name="Li Y."/>
            <person name="Zhou Q."/>
            <person name="Bi G."/>
            <person name="Li C."/>
            <person name="Du R."/>
            <person name="Wang X."/>
            <person name="Sun T."/>
            <person name="Guo L."/>
            <person name="Liang H."/>
            <person name="Lu P."/>
            <person name="Wu Y."/>
            <person name="Zhang Z."/>
            <person name="Ro D.K."/>
            <person name="Shang Y."/>
            <person name="Huang S."/>
            <person name="Yan J."/>
        </authorList>
    </citation>
    <scope>NUCLEOTIDE SEQUENCE [LARGE SCALE GENOMIC DNA]</scope>
    <source>
        <strain evidence="2">Ta-2019</strain>
    </source>
</reference>
<comment type="caution">
    <text evidence="2">The sequence shown here is derived from an EMBL/GenBank/DDBJ whole genome shotgun (WGS) entry which is preliminary data.</text>
</comment>
<proteinExistence type="predicted"/>
<organism evidence="2 3">
    <name type="scientific">Taxus chinensis</name>
    <name type="common">Chinese yew</name>
    <name type="synonym">Taxus wallichiana var. chinensis</name>
    <dbReference type="NCBI Taxonomy" id="29808"/>
    <lineage>
        <taxon>Eukaryota</taxon>
        <taxon>Viridiplantae</taxon>
        <taxon>Streptophyta</taxon>
        <taxon>Embryophyta</taxon>
        <taxon>Tracheophyta</taxon>
        <taxon>Spermatophyta</taxon>
        <taxon>Pinopsida</taxon>
        <taxon>Pinidae</taxon>
        <taxon>Conifers II</taxon>
        <taxon>Cupressales</taxon>
        <taxon>Taxaceae</taxon>
        <taxon>Taxus</taxon>
    </lineage>
</organism>
<dbReference type="Proteomes" id="UP000824469">
    <property type="component" value="Unassembled WGS sequence"/>
</dbReference>
<accession>A0AA38CS73</accession>
<dbReference type="AlphaFoldDB" id="A0AA38CS73"/>
<sequence>MDKSPMGARMITSKLGNKLEPRKGPVGGCFNYGKDHYVSHCPLKKDDHNQQHSIHAAVANRQAE</sequence>
<evidence type="ECO:0000313" key="2">
    <source>
        <dbReference type="EMBL" id="KAH9303748.1"/>
    </source>
</evidence>
<evidence type="ECO:0000256" key="1">
    <source>
        <dbReference type="SAM" id="MobiDB-lite"/>
    </source>
</evidence>
<protein>
    <submittedName>
        <fullName evidence="2">Uncharacterized protein</fullName>
    </submittedName>
</protein>
<name>A0AA38CS73_TAXCH</name>
<gene>
    <name evidence="2" type="ORF">KI387_008152</name>
</gene>
<keyword evidence="3" id="KW-1185">Reference proteome</keyword>
<feature type="non-terminal residue" evidence="2">
    <location>
        <position position="64"/>
    </location>
</feature>
<evidence type="ECO:0000313" key="3">
    <source>
        <dbReference type="Proteomes" id="UP000824469"/>
    </source>
</evidence>